<evidence type="ECO:0000313" key="3">
    <source>
        <dbReference type="Proteomes" id="UP000029385"/>
    </source>
</evidence>
<reference evidence="2 3" key="1">
    <citation type="submission" date="2013-09" db="EMBL/GenBank/DDBJ databases">
        <title>Genome sequencing of Arenimonas oryziterrae.</title>
        <authorList>
            <person name="Chen F."/>
            <person name="Wang G."/>
        </authorList>
    </citation>
    <scope>NUCLEOTIDE SEQUENCE [LARGE SCALE GENOMIC DNA]</scope>
    <source>
        <strain evidence="2 3">YC6267</strain>
    </source>
</reference>
<keyword evidence="1" id="KW-0812">Transmembrane</keyword>
<accession>A0A091B083</accession>
<dbReference type="PATRIC" id="fig|1121015.4.peg.527"/>
<sequence>MALGTRGRRWLKILAVFGLVLAIGAWWVDRQLEPHRLTELVLRKAGESLKLELSYSGDPDYALKPEPRLLIPNFVVRDPVDGKVLLTAKRIEVSLPWDTLTGGAPVITRIELDKPVLDLPGLLRWQATRPKTPFELPTLTKGLHVRDGTIRHDAFTLTKLELDLPHLQTGEAAEASVAGHLVAGTTAVDLKLFLTAATPGLASDFTLSGSGSLEQQPKPLPFKLHLAGHYLSDDTAFSVTATKLDFEGASPLPNLQGKADFALGEKMKFNFDGLLRDWPEDWPALPQPIANDTKNLPLRLSYLGDTGLGDPLSLDIVQGETKMHASLRIEEMQQWVAKPDGALLPPLNATISTPTLEFDGIELEGVEIEIRDSAPPAAQP</sequence>
<name>A0A091B083_9GAMM</name>
<dbReference type="AlphaFoldDB" id="A0A091B083"/>
<evidence type="ECO:0008006" key="4">
    <source>
        <dbReference type="Google" id="ProtNLM"/>
    </source>
</evidence>
<comment type="caution">
    <text evidence="2">The sequence shown here is derived from an EMBL/GenBank/DDBJ whole genome shotgun (WGS) entry which is preliminary data.</text>
</comment>
<dbReference type="EMBL" id="AVCI01000001">
    <property type="protein sequence ID" value="KFN44942.1"/>
    <property type="molecule type" value="Genomic_DNA"/>
</dbReference>
<proteinExistence type="predicted"/>
<dbReference type="Proteomes" id="UP000029385">
    <property type="component" value="Unassembled WGS sequence"/>
</dbReference>
<organism evidence="2 3">
    <name type="scientific">Arenimonas oryziterrae DSM 21050 = YC6267</name>
    <dbReference type="NCBI Taxonomy" id="1121015"/>
    <lineage>
        <taxon>Bacteria</taxon>
        <taxon>Pseudomonadati</taxon>
        <taxon>Pseudomonadota</taxon>
        <taxon>Gammaproteobacteria</taxon>
        <taxon>Lysobacterales</taxon>
        <taxon>Lysobacteraceae</taxon>
        <taxon>Arenimonas</taxon>
    </lineage>
</organism>
<feature type="transmembrane region" description="Helical" evidence="1">
    <location>
        <begin position="9"/>
        <end position="28"/>
    </location>
</feature>
<dbReference type="STRING" id="1121015.GCA_000420545_01478"/>
<dbReference type="eggNOG" id="COG2982">
    <property type="taxonomic scope" value="Bacteria"/>
</dbReference>
<keyword evidence="1" id="KW-1133">Transmembrane helix</keyword>
<gene>
    <name evidence="2" type="ORF">N789_02665</name>
</gene>
<dbReference type="RefSeq" id="WP_022969110.1">
    <property type="nucleotide sequence ID" value="NZ_ATVD01000002.1"/>
</dbReference>
<evidence type="ECO:0000313" key="2">
    <source>
        <dbReference type="EMBL" id="KFN44942.1"/>
    </source>
</evidence>
<keyword evidence="1" id="KW-0472">Membrane</keyword>
<protein>
    <recommendedName>
        <fullName evidence="4">AsmA domain-containing protein</fullName>
    </recommendedName>
</protein>
<evidence type="ECO:0000256" key="1">
    <source>
        <dbReference type="SAM" id="Phobius"/>
    </source>
</evidence>
<keyword evidence="3" id="KW-1185">Reference proteome</keyword>